<reference evidence="2" key="2">
    <citation type="submission" date="2020-09" db="EMBL/GenBank/DDBJ databases">
        <title>Reference genome assembly for Australian Ascochyta lentis isolate Al4.</title>
        <authorList>
            <person name="Lee R.C."/>
            <person name="Farfan-Caceres L.M."/>
            <person name="Debler J.W."/>
            <person name="Williams A.H."/>
            <person name="Henares B.M."/>
        </authorList>
    </citation>
    <scope>NUCLEOTIDE SEQUENCE</scope>
    <source>
        <strain evidence="2">Al4</strain>
    </source>
</reference>
<feature type="region of interest" description="Disordered" evidence="1">
    <location>
        <begin position="509"/>
        <end position="536"/>
    </location>
</feature>
<evidence type="ECO:0000313" key="3">
    <source>
        <dbReference type="Proteomes" id="UP000651452"/>
    </source>
</evidence>
<reference evidence="2" key="1">
    <citation type="submission" date="2018-12" db="EMBL/GenBank/DDBJ databases">
        <authorList>
            <person name="Syme R.A."/>
            <person name="Farfan-Caceres L."/>
            <person name="Lichtenzveig J."/>
        </authorList>
    </citation>
    <scope>NUCLEOTIDE SEQUENCE</scope>
    <source>
        <strain evidence="2">Al4</strain>
    </source>
</reference>
<feature type="region of interest" description="Disordered" evidence="1">
    <location>
        <begin position="598"/>
        <end position="620"/>
    </location>
</feature>
<dbReference type="AlphaFoldDB" id="A0A8H7J2J8"/>
<evidence type="ECO:0000256" key="1">
    <source>
        <dbReference type="SAM" id="MobiDB-lite"/>
    </source>
</evidence>
<proteinExistence type="predicted"/>
<comment type="caution">
    <text evidence="2">The sequence shown here is derived from an EMBL/GenBank/DDBJ whole genome shotgun (WGS) entry which is preliminary data.</text>
</comment>
<dbReference type="Proteomes" id="UP000651452">
    <property type="component" value="Unassembled WGS sequence"/>
</dbReference>
<protein>
    <submittedName>
        <fullName evidence="2">Uncharacterized protein</fullName>
    </submittedName>
</protein>
<name>A0A8H7J2J8_9PLEO</name>
<gene>
    <name evidence="2" type="ORF">EKO04_006317</name>
</gene>
<dbReference type="OrthoDB" id="4851849at2759"/>
<feature type="compositionally biased region" description="Polar residues" evidence="1">
    <location>
        <begin position="605"/>
        <end position="620"/>
    </location>
</feature>
<sequence>MLPITGKIRERFVQVAVLLHLFDPVRGEPTIHGLDQDQHEVEAPRERLLKRKFLDSFALLCATEKDGDSVSATCMEEGAPQGTIIRVASNAGVRESTLIQLRQVLNLLNGFSDSAIDTSTAETEILLHIVQIDTVKIQHYLNNIRKAKGLFEDSGSAIEQRVRTSWGPKSHFDLPSLQRFLEWVGNVSMIKDLPADADPTNLLPIVIWAQEGKRYYLEYLKGAFADQSQQLPLWVRAVFKLGRYSIASKVFIQLASEFPALFSPMTVEAVKAPKSTQYTLENQEFPLTCVLRRVAGANADAHLTRLAGIWNAADPENHFRTACSRSLTVHAEMQLVAFYDHNPHAKPSIRFLGVSNSRRPIPADSTPGVSLSGLTNPDSANTSIGRLDPWIAHSKNRMIYEAISNADEDEEFQPEQANTSIQTLEDTEASGQRRFDSNELLLITRMAILFKRADDSSRQDIVRMRDILDLPTADLSWSKLVKILEVDDGNGVGFAEGRDFLVINKQIHARSAAPADPAPPTTRSAKKAKLTTEDVELEDEEIEEAFNEVPVDDQAGAPGLHLYRQQPLNQLRSLHPQPFSLLQGPAQDLEDSKQADLKKRKNLPRHTNLTSWPNTRSPATSYKTEWSEYKDEVDEVEAYPSAAVVLAERTAVAAKEAVLTVNSTLLARFTRFEADLRTRLEIPPAAGHDDFVRMLVKDVTDAAAGNKDNGGDGGSAKGGA</sequence>
<dbReference type="EMBL" id="RZGK01000011">
    <property type="protein sequence ID" value="KAF9695390.1"/>
    <property type="molecule type" value="Genomic_DNA"/>
</dbReference>
<evidence type="ECO:0000313" key="2">
    <source>
        <dbReference type="EMBL" id="KAF9695390.1"/>
    </source>
</evidence>
<keyword evidence="3" id="KW-1185">Reference proteome</keyword>
<accession>A0A8H7J2J8</accession>
<organism evidence="2 3">
    <name type="scientific">Ascochyta lentis</name>
    <dbReference type="NCBI Taxonomy" id="205686"/>
    <lineage>
        <taxon>Eukaryota</taxon>
        <taxon>Fungi</taxon>
        <taxon>Dikarya</taxon>
        <taxon>Ascomycota</taxon>
        <taxon>Pezizomycotina</taxon>
        <taxon>Dothideomycetes</taxon>
        <taxon>Pleosporomycetidae</taxon>
        <taxon>Pleosporales</taxon>
        <taxon>Pleosporineae</taxon>
        <taxon>Didymellaceae</taxon>
        <taxon>Ascochyta</taxon>
    </lineage>
</organism>